<reference evidence="1" key="1">
    <citation type="journal article" date="2023" name="IMA Fungus">
        <title>Comparative genomic study of the Penicillium genus elucidates a diverse pangenome and 15 lateral gene transfer events.</title>
        <authorList>
            <person name="Petersen C."/>
            <person name="Sorensen T."/>
            <person name="Nielsen M.R."/>
            <person name="Sondergaard T.E."/>
            <person name="Sorensen J.L."/>
            <person name="Fitzpatrick D.A."/>
            <person name="Frisvad J.C."/>
            <person name="Nielsen K.L."/>
        </authorList>
    </citation>
    <scope>NUCLEOTIDE SEQUENCE</scope>
    <source>
        <strain evidence="1">IBT 17514</strain>
    </source>
</reference>
<protein>
    <submittedName>
        <fullName evidence="1">Uncharacterized protein</fullName>
    </submittedName>
</protein>
<evidence type="ECO:0000313" key="2">
    <source>
        <dbReference type="Proteomes" id="UP001215712"/>
    </source>
</evidence>
<dbReference type="EMBL" id="JAQJAN010000006">
    <property type="protein sequence ID" value="KAJ5727936.1"/>
    <property type="molecule type" value="Genomic_DNA"/>
</dbReference>
<accession>A0AAD6HP37</accession>
<evidence type="ECO:0000313" key="1">
    <source>
        <dbReference type="EMBL" id="KAJ5727936.1"/>
    </source>
</evidence>
<sequence>MWVEKTIFMVRTNTYEPVPVDIIKNEDDSIGLDSEWSDSDDSIFEDEHSYPLQLEAVPPYPKQSSKNTLFETHLQTRDQAFLNPDLIDSSSTAEENQHSLHPSPGFDATTVSISSISHEASGKVSEETIRRRHLTAKFRRLVTHGAALCRSMANGKF</sequence>
<gene>
    <name evidence="1" type="ORF">N7493_005756</name>
</gene>
<dbReference type="AlphaFoldDB" id="A0AAD6HP37"/>
<proteinExistence type="predicted"/>
<name>A0AAD6HP37_9EURO</name>
<organism evidence="1 2">
    <name type="scientific">Penicillium malachiteum</name>
    <dbReference type="NCBI Taxonomy" id="1324776"/>
    <lineage>
        <taxon>Eukaryota</taxon>
        <taxon>Fungi</taxon>
        <taxon>Dikarya</taxon>
        <taxon>Ascomycota</taxon>
        <taxon>Pezizomycotina</taxon>
        <taxon>Eurotiomycetes</taxon>
        <taxon>Eurotiomycetidae</taxon>
        <taxon>Eurotiales</taxon>
        <taxon>Aspergillaceae</taxon>
        <taxon>Penicillium</taxon>
    </lineage>
</organism>
<keyword evidence="2" id="KW-1185">Reference proteome</keyword>
<reference evidence="1" key="2">
    <citation type="submission" date="2023-01" db="EMBL/GenBank/DDBJ databases">
        <authorList>
            <person name="Petersen C."/>
        </authorList>
    </citation>
    <scope>NUCLEOTIDE SEQUENCE</scope>
    <source>
        <strain evidence="1">IBT 17514</strain>
    </source>
</reference>
<comment type="caution">
    <text evidence="1">The sequence shown here is derived from an EMBL/GenBank/DDBJ whole genome shotgun (WGS) entry which is preliminary data.</text>
</comment>
<dbReference type="Proteomes" id="UP001215712">
    <property type="component" value="Unassembled WGS sequence"/>
</dbReference>